<feature type="region of interest" description="Disordered" evidence="1">
    <location>
        <begin position="118"/>
        <end position="148"/>
    </location>
</feature>
<protein>
    <submittedName>
        <fullName evidence="4">PWWP domain-containing protein</fullName>
    </submittedName>
</protein>
<dbReference type="AlphaFoldDB" id="A0A0N5CUG0"/>
<organism evidence="4">
    <name type="scientific">Thelazia callipaeda</name>
    <name type="common">Oriental eyeworm</name>
    <name type="synonym">Parasitic nematode</name>
    <dbReference type="NCBI Taxonomy" id="103827"/>
    <lineage>
        <taxon>Eukaryota</taxon>
        <taxon>Metazoa</taxon>
        <taxon>Ecdysozoa</taxon>
        <taxon>Nematoda</taxon>
        <taxon>Chromadorea</taxon>
        <taxon>Rhabditida</taxon>
        <taxon>Spirurina</taxon>
        <taxon>Spiruromorpha</taxon>
        <taxon>Thelazioidea</taxon>
        <taxon>Thelaziidae</taxon>
        <taxon>Thelazia</taxon>
    </lineage>
</organism>
<feature type="region of interest" description="Disordered" evidence="1">
    <location>
        <begin position="687"/>
        <end position="720"/>
    </location>
</feature>
<dbReference type="Proteomes" id="UP000276776">
    <property type="component" value="Unassembled WGS sequence"/>
</dbReference>
<dbReference type="OMA" id="QRIWWTC"/>
<evidence type="ECO:0000313" key="2">
    <source>
        <dbReference type="EMBL" id="VDN00920.1"/>
    </source>
</evidence>
<reference evidence="4" key="1">
    <citation type="submission" date="2017-02" db="UniProtKB">
        <authorList>
            <consortium name="WormBaseParasite"/>
        </authorList>
    </citation>
    <scope>IDENTIFICATION</scope>
</reference>
<feature type="compositionally biased region" description="Low complexity" evidence="1">
    <location>
        <begin position="129"/>
        <end position="138"/>
    </location>
</feature>
<reference evidence="2 3" key="2">
    <citation type="submission" date="2018-11" db="EMBL/GenBank/DDBJ databases">
        <authorList>
            <consortium name="Pathogen Informatics"/>
        </authorList>
    </citation>
    <scope>NUCLEOTIDE SEQUENCE [LARGE SCALE GENOMIC DNA]</scope>
</reference>
<proteinExistence type="predicted"/>
<dbReference type="EMBL" id="UYYF01004269">
    <property type="protein sequence ID" value="VDN00920.1"/>
    <property type="molecule type" value="Genomic_DNA"/>
</dbReference>
<keyword evidence="3" id="KW-1185">Reference proteome</keyword>
<dbReference type="OrthoDB" id="5835567at2759"/>
<evidence type="ECO:0000313" key="3">
    <source>
        <dbReference type="Proteomes" id="UP000276776"/>
    </source>
</evidence>
<evidence type="ECO:0000313" key="4">
    <source>
        <dbReference type="WBParaSite" id="TCLT_0000390201-mRNA-1"/>
    </source>
</evidence>
<sequence>MTSQAAANASSDLDEAYDFDILKCPECPERLEALELDLFQEDGQTYQRIWWTCRGIKSQSCHFPLWVPRDVFWTKRTEEQMKKGYIPLPNIHLLPQRLWYLYPNVFRDELDQKKVLASKKRGSGAVTPSSHCSTRSSSLKPGSLQTQSEECSRDSFSNMLLSSGEQASSDVNTQDLEIPFRNVVIDEDDEEEENSTLVLNSYVNTHSNVSAQISNDRESLEYMKRKKTMHEQRQCSANMSSNSCSFSPIQYLSSELSSEQLKQLSQRTQPNDEREVLQLLSKQDILFSDQSVGECGRYSHISTNLRAKKRRYQSIFEGFDEADRSMTLSETSNSKDRISLLIPSTNCEMVGSEHISKLKEAFREQNEEQQNSKFVNDAWVIVSLMKEMIAKVSAENDSIPSVKTKEHVLDTVPSEDKEQCSGRRKLHNLAEESQVLKRSREIKERRPIKIVKSSGKIDCGTLNTCRDELDMNVHISAGKEHQNKSMLSLCLSRNEKCIADVEMVLKNCIKNGKDRKELGGVPQISISKGCPTKFYPEMLPKDIFEPWNCRRPVHLGGRTNLDAFVTNYNLRYNRTEYIDALSSELCKRKMMKFEPSIPIKQQRTVQRMRQKQKGQKEKANLEELKEMVDSSALRVQIAHRLGISDLESLAPRQEPRNKGGKVSSMNMRYIGSVPAVILPEGVSAGCAKQKKDAGQENRTMMSSSSSSVSENDPDDRKESDLGVSEMLSFNDPEVEALVMRKFRLIVEDQDASRDNETQQFPSVQPSEVLEHSELVSSRIEYNDFEKAFEEYEDDNIQQLDPLFDAASEHNF</sequence>
<gene>
    <name evidence="2" type="ORF">TCLT_LOCUS3891</name>
</gene>
<dbReference type="WBParaSite" id="TCLT_0000390201-mRNA-1">
    <property type="protein sequence ID" value="TCLT_0000390201-mRNA-1"/>
    <property type="gene ID" value="TCLT_0000390201"/>
</dbReference>
<feature type="compositionally biased region" description="Polar residues" evidence="1">
    <location>
        <begin position="139"/>
        <end position="148"/>
    </location>
</feature>
<name>A0A0N5CUG0_THECL</name>
<evidence type="ECO:0000256" key="1">
    <source>
        <dbReference type="SAM" id="MobiDB-lite"/>
    </source>
</evidence>
<accession>A0A0N5CUG0</accession>